<reference evidence="7" key="1">
    <citation type="submission" date="2025-08" db="UniProtKB">
        <authorList>
            <consortium name="Ensembl"/>
        </authorList>
    </citation>
    <scope>IDENTIFICATION</scope>
</reference>
<dbReference type="PANTHER" id="PTHR13814:SF10">
    <property type="entry name" value="FETUIN-B"/>
    <property type="match status" value="1"/>
</dbReference>
<reference evidence="7" key="2">
    <citation type="submission" date="2025-09" db="UniProtKB">
        <authorList>
            <consortium name="Ensembl"/>
        </authorList>
    </citation>
    <scope>IDENTIFICATION</scope>
</reference>
<evidence type="ECO:0000256" key="1">
    <source>
        <dbReference type="ARBA" id="ARBA00022729"/>
    </source>
</evidence>
<dbReference type="InterPro" id="IPR050735">
    <property type="entry name" value="Kininogen_Fetuin_HRG"/>
</dbReference>
<proteinExistence type="predicted"/>
<dbReference type="PROSITE" id="PS51530">
    <property type="entry name" value="CYSTATIN_FETUIN_B"/>
    <property type="match status" value="1"/>
</dbReference>
<feature type="compositionally biased region" description="Basic and acidic residues" evidence="4">
    <location>
        <begin position="399"/>
        <end position="410"/>
    </location>
</feature>
<dbReference type="InterPro" id="IPR046350">
    <property type="entry name" value="Cystatin_sf"/>
</dbReference>
<dbReference type="AlphaFoldDB" id="A0A3B4BJ47"/>
<protein>
    <recommendedName>
        <fullName evidence="6">Cystatin fetuin-B-type domain-containing protein</fullName>
    </recommendedName>
</protein>
<dbReference type="Ensembl" id="ENSPMGT00000031536.1">
    <property type="protein sequence ID" value="ENSPMGP00000029629.1"/>
    <property type="gene ID" value="ENSPMGG00000023839.1"/>
</dbReference>
<feature type="chain" id="PRO_5017215285" description="Cystatin fetuin-B-type domain-containing protein" evidence="5">
    <location>
        <begin position="18"/>
        <end position="492"/>
    </location>
</feature>
<dbReference type="PANTHER" id="PTHR13814">
    <property type="entry name" value="FETUIN"/>
    <property type="match status" value="1"/>
</dbReference>
<feature type="region of interest" description="Disordered" evidence="4">
    <location>
        <begin position="272"/>
        <end position="373"/>
    </location>
</feature>
<dbReference type="STRING" id="409849.ENSPMGP00000029629"/>
<name>A0A3B4BJ47_9GOBI</name>
<dbReference type="InterPro" id="IPR025764">
    <property type="entry name" value="Cystatin_Fetuin_B"/>
</dbReference>
<dbReference type="GO" id="GO:0004869">
    <property type="term" value="F:cysteine-type endopeptidase inhibitor activity"/>
    <property type="evidence" value="ECO:0007669"/>
    <property type="project" value="InterPro"/>
</dbReference>
<feature type="compositionally biased region" description="Basic and acidic residues" evidence="4">
    <location>
        <begin position="328"/>
        <end position="338"/>
    </location>
</feature>
<feature type="signal peptide" evidence="5">
    <location>
        <begin position="1"/>
        <end position="17"/>
    </location>
</feature>
<feature type="domain" description="Cystatin fetuin-B-type" evidence="6">
    <location>
        <begin position="144"/>
        <end position="254"/>
    </location>
</feature>
<keyword evidence="3" id="KW-0325">Glycoprotein</keyword>
<evidence type="ECO:0000313" key="8">
    <source>
        <dbReference type="Proteomes" id="UP000261520"/>
    </source>
</evidence>
<feature type="compositionally biased region" description="Basic residues" evidence="4">
    <location>
        <begin position="314"/>
        <end position="327"/>
    </location>
</feature>
<evidence type="ECO:0000256" key="5">
    <source>
        <dbReference type="SAM" id="SignalP"/>
    </source>
</evidence>
<dbReference type="InterPro" id="IPR000010">
    <property type="entry name" value="Cystatin_dom"/>
</dbReference>
<sequence>MKSCILLLLVFFGSSWGAPVEQEGLEEASCTDPVVLGAARQAMDKINKDRTEGYVYSLRDLANAHIQAHGENSDVFYLTMNVLETNCSVLSKAHYTDCEVRDITSTPVYGQCKVAIFISRVHRVVRLYKYNCVVRPVSAEKVNGICPDCASLVDKDGAEIQKTISKSLEKFNKESGLTHHFSLLQVTRAKSALGEGIVYAAEYTIQETNCSTSSDKPADCSPMDCEFAHKGFCKGSLVYAPTDAKEEFLSVKCEIYEPEASEREKKLHLLGGETDHSHNNTDVQEQGHDHVHDHTKGHTQHDNTHKHTADDQHHHAHDHSGHRHAHDHSHDHGHGHDHVHAHHDKAHDHTNDHPNQHHKYQHAADVSTHQHDHEMALDHDHKHAHLHEHEHHHHHHGHQHENTPHDHPEGIWRQIPPLGAIATLPAFPDVPAAGPEVGVTLPLKPDPSIPGQTEPIIRPFPTKVSAQCPPPLLADNIVDQLFLDDPEFKMVA</sequence>
<dbReference type="GO" id="GO:0005576">
    <property type="term" value="C:extracellular region"/>
    <property type="evidence" value="ECO:0007669"/>
    <property type="project" value="TreeGrafter"/>
</dbReference>
<dbReference type="SMART" id="SM00043">
    <property type="entry name" value="CY"/>
    <property type="match status" value="2"/>
</dbReference>
<keyword evidence="8" id="KW-1185">Reference proteome</keyword>
<keyword evidence="1 5" id="KW-0732">Signal</keyword>
<evidence type="ECO:0000313" key="7">
    <source>
        <dbReference type="Ensembl" id="ENSPMGP00000029629.1"/>
    </source>
</evidence>
<feature type="region of interest" description="Disordered" evidence="4">
    <location>
        <begin position="385"/>
        <end position="413"/>
    </location>
</feature>
<evidence type="ECO:0000256" key="2">
    <source>
        <dbReference type="ARBA" id="ARBA00023157"/>
    </source>
</evidence>
<keyword evidence="2" id="KW-1015">Disulfide bond</keyword>
<feature type="compositionally biased region" description="Basic residues" evidence="4">
    <location>
        <begin position="385"/>
        <end position="398"/>
    </location>
</feature>
<evidence type="ECO:0000256" key="3">
    <source>
        <dbReference type="ARBA" id="ARBA00023180"/>
    </source>
</evidence>
<dbReference type="Proteomes" id="UP000261520">
    <property type="component" value="Unplaced"/>
</dbReference>
<organism evidence="7 8">
    <name type="scientific">Periophthalmus magnuspinnatus</name>
    <dbReference type="NCBI Taxonomy" id="409849"/>
    <lineage>
        <taxon>Eukaryota</taxon>
        <taxon>Metazoa</taxon>
        <taxon>Chordata</taxon>
        <taxon>Craniata</taxon>
        <taxon>Vertebrata</taxon>
        <taxon>Euteleostomi</taxon>
        <taxon>Actinopterygii</taxon>
        <taxon>Neopterygii</taxon>
        <taxon>Teleostei</taxon>
        <taxon>Neoteleostei</taxon>
        <taxon>Acanthomorphata</taxon>
        <taxon>Gobiaria</taxon>
        <taxon>Gobiiformes</taxon>
        <taxon>Gobioidei</taxon>
        <taxon>Gobiidae</taxon>
        <taxon>Oxudercinae</taxon>
        <taxon>Periophthalmus</taxon>
    </lineage>
</organism>
<feature type="compositionally biased region" description="Basic and acidic residues" evidence="4">
    <location>
        <begin position="345"/>
        <end position="355"/>
    </location>
</feature>
<accession>A0A3B4BJ47</accession>
<dbReference type="Pfam" id="PF00031">
    <property type="entry name" value="Cystatin"/>
    <property type="match status" value="2"/>
</dbReference>
<feature type="compositionally biased region" description="Basic and acidic residues" evidence="4">
    <location>
        <begin position="272"/>
        <end position="313"/>
    </location>
</feature>
<evidence type="ECO:0000259" key="6">
    <source>
        <dbReference type="PROSITE" id="PS51530"/>
    </source>
</evidence>
<dbReference type="SUPFAM" id="SSF54403">
    <property type="entry name" value="Cystatin/monellin"/>
    <property type="match status" value="2"/>
</dbReference>
<dbReference type="CDD" id="cd00042">
    <property type="entry name" value="CY"/>
    <property type="match status" value="2"/>
</dbReference>
<evidence type="ECO:0000256" key="4">
    <source>
        <dbReference type="SAM" id="MobiDB-lite"/>
    </source>
</evidence>
<dbReference type="Gene3D" id="3.10.450.10">
    <property type="match status" value="2"/>
</dbReference>